<organism evidence="11 12">
    <name type="scientific">Hydrogenovibrio marinus</name>
    <dbReference type="NCBI Taxonomy" id="28885"/>
    <lineage>
        <taxon>Bacteria</taxon>
        <taxon>Pseudomonadati</taxon>
        <taxon>Pseudomonadota</taxon>
        <taxon>Gammaproteobacteria</taxon>
        <taxon>Thiotrichales</taxon>
        <taxon>Piscirickettsiaceae</taxon>
        <taxon>Hydrogenovibrio</taxon>
    </lineage>
</organism>
<keyword evidence="4 7" id="KW-0812">Transmembrane</keyword>
<dbReference type="PANTHER" id="PTHR43634:SF2">
    <property type="entry name" value="LOW CONDUCTANCE MECHANOSENSITIVE CHANNEL YNAI"/>
    <property type="match status" value="1"/>
</dbReference>
<evidence type="ECO:0000256" key="2">
    <source>
        <dbReference type="ARBA" id="ARBA00008017"/>
    </source>
</evidence>
<evidence type="ECO:0000256" key="3">
    <source>
        <dbReference type="ARBA" id="ARBA00022475"/>
    </source>
</evidence>
<evidence type="ECO:0000259" key="9">
    <source>
        <dbReference type="Pfam" id="PF21082"/>
    </source>
</evidence>
<evidence type="ECO:0000259" key="8">
    <source>
        <dbReference type="Pfam" id="PF00924"/>
    </source>
</evidence>
<dbReference type="SUPFAM" id="SSF82689">
    <property type="entry name" value="Mechanosensitive channel protein MscS (YggB), C-terminal domain"/>
    <property type="match status" value="1"/>
</dbReference>
<protein>
    <submittedName>
        <fullName evidence="11">Mechanosensitive ion channel protein MscS</fullName>
    </submittedName>
</protein>
<dbReference type="Gene3D" id="2.30.30.60">
    <property type="match status" value="1"/>
</dbReference>
<feature type="transmembrane region" description="Helical" evidence="7">
    <location>
        <begin position="66"/>
        <end position="89"/>
    </location>
</feature>
<dbReference type="SUPFAM" id="SSF82861">
    <property type="entry name" value="Mechanosensitive channel protein MscS (YggB), transmembrane region"/>
    <property type="match status" value="1"/>
</dbReference>
<evidence type="ECO:0000256" key="7">
    <source>
        <dbReference type="SAM" id="Phobius"/>
    </source>
</evidence>
<comment type="similarity">
    <text evidence="2">Belongs to the MscS (TC 1.A.23) family.</text>
</comment>
<evidence type="ECO:0000259" key="10">
    <source>
        <dbReference type="Pfam" id="PF21088"/>
    </source>
</evidence>
<dbReference type="STRING" id="28885.EI16_02685"/>
<keyword evidence="6 7" id="KW-0472">Membrane</keyword>
<dbReference type="InterPro" id="IPR011066">
    <property type="entry name" value="MscS_channel_C_sf"/>
</dbReference>
<feature type="transmembrane region" description="Helical" evidence="7">
    <location>
        <begin position="95"/>
        <end position="116"/>
    </location>
</feature>
<dbReference type="SUPFAM" id="SSF50182">
    <property type="entry name" value="Sm-like ribonucleoproteins"/>
    <property type="match status" value="1"/>
</dbReference>
<feature type="domain" description="Mechanosensitive ion channel MscS" evidence="8">
    <location>
        <begin position="185"/>
        <end position="254"/>
    </location>
</feature>
<feature type="domain" description="Mechanosensitive ion channel transmembrane helices 2/3" evidence="10">
    <location>
        <begin position="143"/>
        <end position="184"/>
    </location>
</feature>
<dbReference type="InterPro" id="IPR045042">
    <property type="entry name" value="YnaI-like"/>
</dbReference>
<evidence type="ECO:0000313" key="12">
    <source>
        <dbReference type="Proteomes" id="UP000027341"/>
    </source>
</evidence>
<evidence type="ECO:0000256" key="1">
    <source>
        <dbReference type="ARBA" id="ARBA00004651"/>
    </source>
</evidence>
<dbReference type="EMBL" id="JMIU01000001">
    <property type="protein sequence ID" value="KDN95228.1"/>
    <property type="molecule type" value="Genomic_DNA"/>
</dbReference>
<dbReference type="InterPro" id="IPR049142">
    <property type="entry name" value="MS_channel_1st"/>
</dbReference>
<dbReference type="InterPro" id="IPR006686">
    <property type="entry name" value="MscS_channel_CS"/>
</dbReference>
<dbReference type="Proteomes" id="UP000027341">
    <property type="component" value="Unassembled WGS sequence"/>
</dbReference>
<dbReference type="Pfam" id="PF21088">
    <property type="entry name" value="MS_channel_1st"/>
    <property type="match status" value="1"/>
</dbReference>
<evidence type="ECO:0000256" key="6">
    <source>
        <dbReference type="ARBA" id="ARBA00023136"/>
    </source>
</evidence>
<accession>A0A066ZN57</accession>
<dbReference type="PROSITE" id="PS01246">
    <property type="entry name" value="UPF0003"/>
    <property type="match status" value="1"/>
</dbReference>
<dbReference type="Gene3D" id="1.10.287.1260">
    <property type="match status" value="1"/>
</dbReference>
<feature type="transmembrane region" description="Helical" evidence="7">
    <location>
        <begin position="16"/>
        <end position="40"/>
    </location>
</feature>
<dbReference type="InterPro" id="IPR010920">
    <property type="entry name" value="LSM_dom_sf"/>
</dbReference>
<proteinExistence type="inferred from homology"/>
<name>A0A066ZN57_HYDMR</name>
<dbReference type="InterPro" id="IPR011014">
    <property type="entry name" value="MscS_channel_TM-2"/>
</dbReference>
<reference evidence="11 12" key="1">
    <citation type="submission" date="2014-04" db="EMBL/GenBank/DDBJ databases">
        <title>Draft genome sequence of Hydrogenovibrio marinus MH-110, a model organism for aerobic H2 metabolism.</title>
        <authorList>
            <person name="Cha H.J."/>
            <person name="Jo B.H."/>
            <person name="Hwang B.H."/>
        </authorList>
    </citation>
    <scope>NUCLEOTIDE SEQUENCE [LARGE SCALE GENOMIC DNA]</scope>
    <source>
        <strain evidence="11 12">MH-110</strain>
    </source>
</reference>
<dbReference type="PANTHER" id="PTHR43634">
    <property type="entry name" value="OW CONDUCTANCE MECHANOSENSITIVE CHANNEL"/>
    <property type="match status" value="1"/>
</dbReference>
<dbReference type="GO" id="GO:0005886">
    <property type="term" value="C:plasma membrane"/>
    <property type="evidence" value="ECO:0007669"/>
    <property type="project" value="UniProtKB-SubCell"/>
</dbReference>
<keyword evidence="5 7" id="KW-1133">Transmembrane helix</keyword>
<gene>
    <name evidence="11" type="ORF">EI16_02685</name>
</gene>
<dbReference type="Gene3D" id="3.30.70.100">
    <property type="match status" value="1"/>
</dbReference>
<evidence type="ECO:0000313" key="11">
    <source>
        <dbReference type="EMBL" id="KDN95228.1"/>
    </source>
</evidence>
<dbReference type="InterPro" id="IPR049278">
    <property type="entry name" value="MS_channel_C"/>
</dbReference>
<dbReference type="InterPro" id="IPR023408">
    <property type="entry name" value="MscS_beta-dom_sf"/>
</dbReference>
<comment type="subcellular location">
    <subcellularLocation>
        <location evidence="1">Cell membrane</location>
        <topology evidence="1">Multi-pass membrane protein</topology>
    </subcellularLocation>
</comment>
<dbReference type="Pfam" id="PF00924">
    <property type="entry name" value="MS_channel_2nd"/>
    <property type="match status" value="1"/>
</dbReference>
<keyword evidence="12" id="KW-1185">Reference proteome</keyword>
<sequence length="374" mass="42433">MFPDTWLALTQFFGSYAWLLLLLIILGFTFVIDFVIRMVLSRVVRYLQHRKKEVAKTFFVALKSPFSFYIWLSGTVFALNTILVTFKVFTDFVPYINGFKSSLALIAVAWFSIRWVQRIESYLKRLERSNSKWDPVTLEALAKIFKLTVFIITGIFVLSGLGVNLTGLIAFGGIGGVAVGFAAKDLVSNVLGGLMLYMDKPFVTGDWIRSPDKEIEGTVESIGWRMTIVRTFDKRPLYIPNGMFATISIENPSRMTNRRIKETIGVRYCDIGQVSKITSEIKTMLQEDPDIDSNQTLIVSFNGFGASSLDLLVYTFTKTIVWIEYHEVKEKILLKIAEIIDNHGAEIAFPTRTLYMEDSVKLEQVANAEQGKKK</sequence>
<feature type="domain" description="Mechanosensitive ion channel MscS C-terminal" evidence="9">
    <location>
        <begin position="263"/>
        <end position="347"/>
    </location>
</feature>
<comment type="caution">
    <text evidence="11">The sequence shown here is derived from an EMBL/GenBank/DDBJ whole genome shotgun (WGS) entry which is preliminary data.</text>
</comment>
<dbReference type="AlphaFoldDB" id="A0A066ZN57"/>
<dbReference type="InterPro" id="IPR006685">
    <property type="entry name" value="MscS_channel_2nd"/>
</dbReference>
<dbReference type="GO" id="GO:0008381">
    <property type="term" value="F:mechanosensitive monoatomic ion channel activity"/>
    <property type="evidence" value="ECO:0007669"/>
    <property type="project" value="UniProtKB-ARBA"/>
</dbReference>
<evidence type="ECO:0000256" key="5">
    <source>
        <dbReference type="ARBA" id="ARBA00022989"/>
    </source>
</evidence>
<evidence type="ECO:0000256" key="4">
    <source>
        <dbReference type="ARBA" id="ARBA00022692"/>
    </source>
</evidence>
<dbReference type="Pfam" id="PF21082">
    <property type="entry name" value="MS_channel_3rd"/>
    <property type="match status" value="1"/>
</dbReference>
<keyword evidence="3" id="KW-1003">Cell membrane</keyword>